<evidence type="ECO:0000256" key="4">
    <source>
        <dbReference type="ARBA" id="ARBA00005225"/>
    </source>
</evidence>
<keyword evidence="9 16" id="KW-0547">Nucleotide-binding</keyword>
<sequence length="244" mass="26344">MSAGNKTLLIDIGNSRLKVAWASDENFHTDIMTLTNADPLLPLIQQACSVWVASVGKAAWLTTIEQQCDRFKVPLHVATNQMATDRIQCAYVDNSTLGVDRWLGVIAARALTALPVVVIDVGTAITCDFVQEDRHLGGWIGPGYSLMRDSLTQNTERVFADEHFPEELGVGISTPECVSQGCLSLLQGMVLNACQQLASRCEQYCVIVSGGGKSLLASMPVAEMMLVDNVVLVGLSVLSHNKQP</sequence>
<dbReference type="EMBL" id="JAJEWP010000011">
    <property type="protein sequence ID" value="MCC2618325.1"/>
    <property type="molecule type" value="Genomic_DNA"/>
</dbReference>
<dbReference type="HAMAP" id="MF_01274">
    <property type="entry name" value="Pantothen_kinase_3"/>
    <property type="match status" value="1"/>
</dbReference>
<comment type="cofactor">
    <cofactor evidence="2">
        <name>K(+)</name>
        <dbReference type="ChEBI" id="CHEBI:29103"/>
    </cofactor>
</comment>
<comment type="similarity">
    <text evidence="14 16">Belongs to the type III pantothenate kinase family.</text>
</comment>
<gene>
    <name evidence="16" type="primary">coaX</name>
    <name evidence="17" type="ORF">LJ739_18880</name>
</gene>
<comment type="function">
    <text evidence="16">Catalyzes the phosphorylation of pantothenate (Pan), the first step in CoA biosynthesis.</text>
</comment>
<evidence type="ECO:0000256" key="13">
    <source>
        <dbReference type="ARBA" id="ARBA00022993"/>
    </source>
</evidence>
<evidence type="ECO:0000256" key="9">
    <source>
        <dbReference type="ARBA" id="ARBA00022741"/>
    </source>
</evidence>
<comment type="cofactor">
    <cofactor evidence="16">
        <name>NH4(+)</name>
        <dbReference type="ChEBI" id="CHEBI:28938"/>
    </cofactor>
    <cofactor evidence="16">
        <name>K(+)</name>
        <dbReference type="ChEBI" id="CHEBI:29103"/>
    </cofactor>
    <text evidence="16">A monovalent cation. Ammonium or potassium.</text>
</comment>
<accession>A0ABS8GCN5</accession>
<dbReference type="RefSeq" id="WP_229163125.1">
    <property type="nucleotide sequence ID" value="NZ_JAJEWP010000011.1"/>
</dbReference>
<comment type="catalytic activity">
    <reaction evidence="1 16">
        <text>(R)-pantothenate + ATP = (R)-4'-phosphopantothenate + ADP + H(+)</text>
        <dbReference type="Rhea" id="RHEA:16373"/>
        <dbReference type="ChEBI" id="CHEBI:10986"/>
        <dbReference type="ChEBI" id="CHEBI:15378"/>
        <dbReference type="ChEBI" id="CHEBI:29032"/>
        <dbReference type="ChEBI" id="CHEBI:30616"/>
        <dbReference type="ChEBI" id="CHEBI:456216"/>
        <dbReference type="EC" id="2.7.1.33"/>
    </reaction>
</comment>
<dbReference type="InterPro" id="IPR043129">
    <property type="entry name" value="ATPase_NBD"/>
</dbReference>
<evidence type="ECO:0000256" key="11">
    <source>
        <dbReference type="ARBA" id="ARBA00022840"/>
    </source>
</evidence>
<feature type="binding site" evidence="16">
    <location>
        <begin position="98"/>
        <end position="101"/>
    </location>
    <ligand>
        <name>substrate</name>
    </ligand>
</feature>
<feature type="binding site" evidence="16">
    <location>
        <position position="174"/>
    </location>
    <ligand>
        <name>substrate</name>
    </ligand>
</feature>
<feature type="binding site" evidence="16">
    <location>
        <begin position="11"/>
        <end position="18"/>
    </location>
    <ligand>
        <name>ATP</name>
        <dbReference type="ChEBI" id="CHEBI:30616"/>
    </ligand>
</feature>
<comment type="pathway">
    <text evidence="4 16">Cofactor biosynthesis; coenzyme A biosynthesis; CoA from (R)-pantothenate: step 1/5.</text>
</comment>
<dbReference type="SUPFAM" id="SSF53067">
    <property type="entry name" value="Actin-like ATPase domain"/>
    <property type="match status" value="2"/>
</dbReference>
<evidence type="ECO:0000256" key="10">
    <source>
        <dbReference type="ARBA" id="ARBA00022777"/>
    </source>
</evidence>
<feature type="binding site" evidence="16">
    <location>
        <position position="120"/>
    </location>
    <ligand>
        <name>K(+)</name>
        <dbReference type="ChEBI" id="CHEBI:29103"/>
    </ligand>
</feature>
<evidence type="ECO:0000256" key="7">
    <source>
        <dbReference type="ARBA" id="ARBA00022490"/>
    </source>
</evidence>
<dbReference type="PANTHER" id="PTHR34265:SF1">
    <property type="entry name" value="TYPE III PANTOTHENATE KINASE"/>
    <property type="match status" value="1"/>
</dbReference>
<keyword evidence="7 16" id="KW-0963">Cytoplasm</keyword>
<feature type="active site" description="Proton acceptor" evidence="16">
    <location>
        <position position="100"/>
    </location>
</feature>
<proteinExistence type="inferred from homology"/>
<evidence type="ECO:0000256" key="3">
    <source>
        <dbReference type="ARBA" id="ARBA00004496"/>
    </source>
</evidence>
<dbReference type="NCBIfam" id="TIGR00671">
    <property type="entry name" value="baf"/>
    <property type="match status" value="1"/>
</dbReference>
<evidence type="ECO:0000256" key="8">
    <source>
        <dbReference type="ARBA" id="ARBA00022679"/>
    </source>
</evidence>
<dbReference type="Gene3D" id="3.30.420.40">
    <property type="match status" value="2"/>
</dbReference>
<reference evidence="17 18" key="1">
    <citation type="submission" date="2021-10" db="EMBL/GenBank/DDBJ databases">
        <title>Draft genome of Aestuariibacter halophilus JC2043.</title>
        <authorList>
            <person name="Emsley S.A."/>
            <person name="Pfannmuller K.M."/>
            <person name="Ushijima B."/>
            <person name="Saw J.H."/>
            <person name="Videau P."/>
        </authorList>
    </citation>
    <scope>NUCLEOTIDE SEQUENCE [LARGE SCALE GENOMIC DNA]</scope>
    <source>
        <strain evidence="17 18">JC2043</strain>
    </source>
</reference>
<dbReference type="Proteomes" id="UP001520878">
    <property type="component" value="Unassembled WGS sequence"/>
</dbReference>
<keyword evidence="12 16" id="KW-0630">Potassium</keyword>
<feature type="binding site" evidence="16">
    <location>
        <position position="123"/>
    </location>
    <ligand>
        <name>ATP</name>
        <dbReference type="ChEBI" id="CHEBI:30616"/>
    </ligand>
</feature>
<comment type="subcellular location">
    <subcellularLocation>
        <location evidence="3 16">Cytoplasm</location>
    </subcellularLocation>
</comment>
<evidence type="ECO:0000256" key="5">
    <source>
        <dbReference type="ARBA" id="ARBA00011738"/>
    </source>
</evidence>
<evidence type="ECO:0000256" key="15">
    <source>
        <dbReference type="ARBA" id="ARBA00040883"/>
    </source>
</evidence>
<evidence type="ECO:0000256" key="1">
    <source>
        <dbReference type="ARBA" id="ARBA00001206"/>
    </source>
</evidence>
<keyword evidence="11 16" id="KW-0067">ATP-binding</keyword>
<evidence type="ECO:0000256" key="12">
    <source>
        <dbReference type="ARBA" id="ARBA00022958"/>
    </source>
</evidence>
<dbReference type="EC" id="2.7.1.33" evidence="6 16"/>
<name>A0ABS8GCN5_9ALTE</name>
<dbReference type="Pfam" id="PF03309">
    <property type="entry name" value="Pan_kinase"/>
    <property type="match status" value="1"/>
</dbReference>
<dbReference type="CDD" id="cd24015">
    <property type="entry name" value="ASKHA_NBD_PanK-III"/>
    <property type="match status" value="1"/>
</dbReference>
<evidence type="ECO:0000313" key="17">
    <source>
        <dbReference type="EMBL" id="MCC2618325.1"/>
    </source>
</evidence>
<dbReference type="GO" id="GO:0004594">
    <property type="term" value="F:pantothenate kinase activity"/>
    <property type="evidence" value="ECO:0007669"/>
    <property type="project" value="UniProtKB-EC"/>
</dbReference>
<feature type="binding site" evidence="16">
    <location>
        <position position="91"/>
    </location>
    <ligand>
        <name>substrate</name>
    </ligand>
</feature>
<evidence type="ECO:0000256" key="6">
    <source>
        <dbReference type="ARBA" id="ARBA00012102"/>
    </source>
</evidence>
<evidence type="ECO:0000256" key="16">
    <source>
        <dbReference type="HAMAP-Rule" id="MF_01274"/>
    </source>
</evidence>
<keyword evidence="18" id="KW-1185">Reference proteome</keyword>
<dbReference type="InterPro" id="IPR004619">
    <property type="entry name" value="Type_III_PanK"/>
</dbReference>
<protein>
    <recommendedName>
        <fullName evidence="15 16">Type III pantothenate kinase</fullName>
        <ecNumber evidence="6 16">2.7.1.33</ecNumber>
    </recommendedName>
    <alternativeName>
        <fullName evidence="16">PanK-III</fullName>
    </alternativeName>
    <alternativeName>
        <fullName evidence="16">Pantothenic acid kinase</fullName>
    </alternativeName>
</protein>
<keyword evidence="13 16" id="KW-0173">Coenzyme A biosynthesis</keyword>
<comment type="caution">
    <text evidence="17">The sequence shown here is derived from an EMBL/GenBank/DDBJ whole genome shotgun (WGS) entry which is preliminary data.</text>
</comment>
<organism evidence="17 18">
    <name type="scientific">Fluctibacter halophilus</name>
    <dbReference type="NCBI Taxonomy" id="226011"/>
    <lineage>
        <taxon>Bacteria</taxon>
        <taxon>Pseudomonadati</taxon>
        <taxon>Pseudomonadota</taxon>
        <taxon>Gammaproteobacteria</taxon>
        <taxon>Alteromonadales</taxon>
        <taxon>Alteromonadaceae</taxon>
        <taxon>Fluctibacter</taxon>
    </lineage>
</organism>
<evidence type="ECO:0000256" key="2">
    <source>
        <dbReference type="ARBA" id="ARBA00001958"/>
    </source>
</evidence>
<evidence type="ECO:0000313" key="18">
    <source>
        <dbReference type="Proteomes" id="UP001520878"/>
    </source>
</evidence>
<evidence type="ECO:0000256" key="14">
    <source>
        <dbReference type="ARBA" id="ARBA00038036"/>
    </source>
</evidence>
<keyword evidence="8 16" id="KW-0808">Transferase</keyword>
<keyword evidence="10 16" id="KW-0418">Kinase</keyword>
<keyword evidence="16" id="KW-0479">Metal-binding</keyword>
<comment type="subunit">
    <text evidence="5 16">Homodimer.</text>
</comment>
<dbReference type="PANTHER" id="PTHR34265">
    <property type="entry name" value="TYPE III PANTOTHENATE KINASE"/>
    <property type="match status" value="1"/>
</dbReference>